<dbReference type="RefSeq" id="WP_009085471.1">
    <property type="nucleotide sequence ID" value="NZ_CBCRWW010000007.1"/>
</dbReference>
<dbReference type="GeneID" id="56685367"/>
<dbReference type="InterPro" id="IPR008894">
    <property type="entry name" value="QdtA_cupin_dom"/>
</dbReference>
<dbReference type="Pfam" id="PF05523">
    <property type="entry name" value="FdtA"/>
    <property type="match status" value="1"/>
</dbReference>
<dbReference type="EMBL" id="UFYD01000001">
    <property type="protein sequence ID" value="STD05867.1"/>
    <property type="molecule type" value="Genomic_DNA"/>
</dbReference>
<sequence length="138" mass="16282">MTDYSYPFIIEFPKIGQSSLGYISIAEKDNLPFIPKRIYWTYYTPEEVERGGHSHYDLHQILVAVSGRIEITTELLNGDKQTFLLEKPNIGLFIPKMCWRTMKYTHNAVQMCIASNEYDEKDYIREYNVFLEKRNGIK</sequence>
<protein>
    <submittedName>
        <fullName evidence="2">WxcM-like, C-terminal</fullName>
    </submittedName>
</protein>
<evidence type="ECO:0000313" key="2">
    <source>
        <dbReference type="EMBL" id="STD05867.1"/>
    </source>
</evidence>
<proteinExistence type="predicted"/>
<evidence type="ECO:0000313" key="3">
    <source>
        <dbReference type="Proteomes" id="UP000254876"/>
    </source>
</evidence>
<dbReference type="SUPFAM" id="SSF51182">
    <property type="entry name" value="RmlC-like cupins"/>
    <property type="match status" value="1"/>
</dbReference>
<dbReference type="Proteomes" id="UP000254876">
    <property type="component" value="Unassembled WGS sequence"/>
</dbReference>
<feature type="domain" description="Sugar 3,4-ketoisomerase QdtA cupin" evidence="1">
    <location>
        <begin position="9"/>
        <end position="134"/>
    </location>
</feature>
<dbReference type="InterPro" id="IPR014710">
    <property type="entry name" value="RmlC-like_jellyroll"/>
</dbReference>
<evidence type="ECO:0000259" key="1">
    <source>
        <dbReference type="Pfam" id="PF05523"/>
    </source>
</evidence>
<name>A0A7Z7PX15_9FLAO</name>
<comment type="caution">
    <text evidence="2">The sequence shown here is derived from an EMBL/GenBank/DDBJ whole genome shotgun (WGS) entry which is preliminary data.</text>
</comment>
<organism evidence="2 3">
    <name type="scientific">Elizabethkingia anophelis</name>
    <dbReference type="NCBI Taxonomy" id="1117645"/>
    <lineage>
        <taxon>Bacteria</taxon>
        <taxon>Pseudomonadati</taxon>
        <taxon>Bacteroidota</taxon>
        <taxon>Flavobacteriia</taxon>
        <taxon>Flavobacteriales</taxon>
        <taxon>Weeksellaceae</taxon>
        <taxon>Elizabethkingia</taxon>
    </lineage>
</organism>
<dbReference type="CDD" id="cd20292">
    <property type="entry name" value="cupin_QdtA-like"/>
    <property type="match status" value="1"/>
</dbReference>
<gene>
    <name evidence="2" type="ORF">NCTC10588_02354</name>
</gene>
<dbReference type="AlphaFoldDB" id="A0A7Z7PX15"/>
<dbReference type="Gene3D" id="2.60.120.10">
    <property type="entry name" value="Jelly Rolls"/>
    <property type="match status" value="1"/>
</dbReference>
<reference evidence="2 3" key="1">
    <citation type="submission" date="2018-06" db="EMBL/GenBank/DDBJ databases">
        <authorList>
            <consortium name="Pathogen Informatics"/>
            <person name="Doyle S."/>
        </authorList>
    </citation>
    <scope>NUCLEOTIDE SEQUENCE [LARGE SCALE GENOMIC DNA]</scope>
    <source>
        <strain evidence="2 3">NCTC10588</strain>
    </source>
</reference>
<dbReference type="InterPro" id="IPR011051">
    <property type="entry name" value="RmlC_Cupin_sf"/>
</dbReference>
<accession>A0A7Z7PX15</accession>